<sequence>MTNANNLSEKLKFRKIGHVVFVAGSIRFSDNGKFANDQYLGNVPSGMTPNGYNTYECLIPIAMHNGGSAGTQARIYIKNGGVYISGTDSASFVMIAATAYFS</sequence>
<name>A0A3R6BE40_9FIRM</name>
<gene>
    <name evidence="1" type="ORF">DWX03_12145</name>
</gene>
<organism evidence="1 2">
    <name type="scientific">Coprococcus comes</name>
    <dbReference type="NCBI Taxonomy" id="410072"/>
    <lineage>
        <taxon>Bacteria</taxon>
        <taxon>Bacillati</taxon>
        <taxon>Bacillota</taxon>
        <taxon>Clostridia</taxon>
        <taxon>Lachnospirales</taxon>
        <taxon>Lachnospiraceae</taxon>
        <taxon>Coprococcus</taxon>
    </lineage>
</organism>
<dbReference type="Proteomes" id="UP000283360">
    <property type="component" value="Unassembled WGS sequence"/>
</dbReference>
<accession>A0A3R6BE40</accession>
<proteinExistence type="predicted"/>
<keyword evidence="2" id="KW-1185">Reference proteome</keyword>
<dbReference type="AlphaFoldDB" id="A0A3R6BE40"/>
<evidence type="ECO:0000313" key="2">
    <source>
        <dbReference type="Proteomes" id="UP000283360"/>
    </source>
</evidence>
<evidence type="ECO:0000313" key="1">
    <source>
        <dbReference type="EMBL" id="RGT88498.1"/>
    </source>
</evidence>
<comment type="caution">
    <text evidence="1">The sequence shown here is derived from an EMBL/GenBank/DDBJ whole genome shotgun (WGS) entry which is preliminary data.</text>
</comment>
<dbReference type="EMBL" id="QRXJ01000016">
    <property type="protein sequence ID" value="RGT88498.1"/>
    <property type="molecule type" value="Genomic_DNA"/>
</dbReference>
<reference evidence="1 2" key="1">
    <citation type="submission" date="2018-08" db="EMBL/GenBank/DDBJ databases">
        <title>A genome reference for cultivated species of the human gut microbiota.</title>
        <authorList>
            <person name="Zou Y."/>
            <person name="Xue W."/>
            <person name="Luo G."/>
        </authorList>
    </citation>
    <scope>NUCLEOTIDE SEQUENCE [LARGE SCALE GENOMIC DNA]</scope>
    <source>
        <strain evidence="1 2">AF18-12LB</strain>
    </source>
</reference>
<protein>
    <submittedName>
        <fullName evidence="1">Uncharacterized protein</fullName>
    </submittedName>
</protein>